<name>A0A844YG17_9SPHN</name>
<dbReference type="Proteomes" id="UP000445582">
    <property type="component" value="Unassembled WGS sequence"/>
</dbReference>
<keyword evidence="6" id="KW-0223">Dioxygenase</keyword>
<evidence type="ECO:0000256" key="3">
    <source>
        <dbReference type="ARBA" id="ARBA00023002"/>
    </source>
</evidence>
<feature type="binding site" evidence="5">
    <location>
        <position position="264"/>
    </location>
    <ligand>
        <name>Fe cation</name>
        <dbReference type="ChEBI" id="CHEBI:24875"/>
        <note>catalytic</note>
    </ligand>
</feature>
<proteinExistence type="inferred from homology"/>
<gene>
    <name evidence="7" type="ORF">GRI48_03195</name>
</gene>
<comment type="caution">
    <text evidence="7">The sequence shown here is derived from an EMBL/GenBank/DDBJ whole genome shotgun (WGS) entry which is preliminary data.</text>
</comment>
<evidence type="ECO:0000256" key="6">
    <source>
        <dbReference type="RuleBase" id="RU364048"/>
    </source>
</evidence>
<keyword evidence="2 5" id="KW-0479">Metal-binding</keyword>
<reference evidence="7 8" key="1">
    <citation type="submission" date="2019-12" db="EMBL/GenBank/DDBJ databases">
        <title>Genomic-based taxomic classification of the family Erythrobacteraceae.</title>
        <authorList>
            <person name="Xu L."/>
        </authorList>
    </citation>
    <scope>NUCLEOTIDE SEQUENCE [LARGE SCALE GENOMIC DNA]</scope>
    <source>
        <strain evidence="7 8">MCCC 1A09965</strain>
    </source>
</reference>
<keyword evidence="8" id="KW-1185">Reference proteome</keyword>
<sequence>MNSVEAPAKPWHLRGNWAPVVDELETGELRVEGEIPSDLNGTYIRTGPNPASGHSVHWFFGDGMLHGIRLENGKARWHRSRYVQTRGLGEDPLASGNLGKLDYSKANTHIVSHAGKILALNEGGWPYAIDQELATKGVENYGGKLTTAMTAHPKVCPETGELMAFSYASYQAPFVHYIRVGADGQLKQLEAIDIPQKVMMHDFAITRNYVIFLDLPVVFDFALAAKGFPYEFRPASGARLGVMPREGSNADVRWFEIEPCAIFHTVNAHESDGKIVMTASRMGSWSADDFADVGYLWRWTIDLESGTVREEQVDDRPGDFGRVNDKVVGLDARYGYLMEMAGEGEPEAPTYGHALLKYDLHSGNCTPHFLGERVHGGEPTFVQTGEGEDDGYVMTFVHDEESDRSHFVILDAKDFDGPPVATIHLEERVPYGAHGNWIPLA</sequence>
<dbReference type="EC" id="1.13.11.-" evidence="6"/>
<organism evidence="7 8">
    <name type="scientific">Qipengyuania oceanensis</name>
    <dbReference type="NCBI Taxonomy" id="1463597"/>
    <lineage>
        <taxon>Bacteria</taxon>
        <taxon>Pseudomonadati</taxon>
        <taxon>Pseudomonadota</taxon>
        <taxon>Alphaproteobacteria</taxon>
        <taxon>Sphingomonadales</taxon>
        <taxon>Erythrobacteraceae</taxon>
        <taxon>Qipengyuania</taxon>
    </lineage>
</organism>
<dbReference type="AlphaFoldDB" id="A0A844YG17"/>
<feature type="binding site" evidence="5">
    <location>
        <position position="434"/>
    </location>
    <ligand>
        <name>Fe cation</name>
        <dbReference type="ChEBI" id="CHEBI:24875"/>
        <note>catalytic</note>
    </ligand>
</feature>
<dbReference type="Pfam" id="PF03055">
    <property type="entry name" value="RPE65"/>
    <property type="match status" value="1"/>
</dbReference>
<dbReference type="PANTHER" id="PTHR10543">
    <property type="entry name" value="BETA-CAROTENE DIOXYGENASE"/>
    <property type="match status" value="1"/>
</dbReference>
<feature type="binding site" evidence="5">
    <location>
        <position position="201"/>
    </location>
    <ligand>
        <name>Fe cation</name>
        <dbReference type="ChEBI" id="CHEBI:24875"/>
        <note>catalytic</note>
    </ligand>
</feature>
<protein>
    <recommendedName>
        <fullName evidence="6">Dioxygenase</fullName>
        <ecNumber evidence="6">1.13.11.-</ecNumber>
    </recommendedName>
</protein>
<evidence type="ECO:0000256" key="2">
    <source>
        <dbReference type="ARBA" id="ARBA00022723"/>
    </source>
</evidence>
<dbReference type="PANTHER" id="PTHR10543:SF89">
    <property type="entry name" value="CAROTENOID 9,10(9',10')-CLEAVAGE DIOXYGENASE 1"/>
    <property type="match status" value="1"/>
</dbReference>
<evidence type="ECO:0000256" key="4">
    <source>
        <dbReference type="ARBA" id="ARBA00023004"/>
    </source>
</evidence>
<dbReference type="InterPro" id="IPR004294">
    <property type="entry name" value="Carotenoid_Oase"/>
</dbReference>
<evidence type="ECO:0000256" key="1">
    <source>
        <dbReference type="ARBA" id="ARBA00006787"/>
    </source>
</evidence>
<dbReference type="EMBL" id="WTYN01000001">
    <property type="protein sequence ID" value="MXO62008.1"/>
    <property type="molecule type" value="Genomic_DNA"/>
</dbReference>
<dbReference type="RefSeq" id="WP_160671302.1">
    <property type="nucleotide sequence ID" value="NZ_WTYN01000001.1"/>
</dbReference>
<accession>A0A844YG17</accession>
<evidence type="ECO:0000313" key="7">
    <source>
        <dbReference type="EMBL" id="MXO62008.1"/>
    </source>
</evidence>
<keyword evidence="4 5" id="KW-0408">Iron</keyword>
<feature type="binding site" evidence="5">
    <location>
        <position position="152"/>
    </location>
    <ligand>
        <name>Fe cation</name>
        <dbReference type="ChEBI" id="CHEBI:24875"/>
        <note>catalytic</note>
    </ligand>
</feature>
<evidence type="ECO:0000313" key="8">
    <source>
        <dbReference type="Proteomes" id="UP000445582"/>
    </source>
</evidence>
<keyword evidence="3 6" id="KW-0560">Oxidoreductase</keyword>
<dbReference type="GO" id="GO:0010436">
    <property type="term" value="F:carotenoid dioxygenase activity"/>
    <property type="evidence" value="ECO:0007669"/>
    <property type="project" value="TreeGrafter"/>
</dbReference>
<dbReference type="OrthoDB" id="6636843at2"/>
<comment type="similarity">
    <text evidence="1 6">Belongs to the carotenoid oxygenase family.</text>
</comment>
<evidence type="ECO:0000256" key="5">
    <source>
        <dbReference type="PIRSR" id="PIRSR604294-1"/>
    </source>
</evidence>
<comment type="cofactor">
    <cofactor evidence="5 6">
        <name>Fe(2+)</name>
        <dbReference type="ChEBI" id="CHEBI:29033"/>
    </cofactor>
    <text evidence="5 6">Binds 1 Fe(2+) ion per subunit.</text>
</comment>
<dbReference type="GO" id="GO:0046872">
    <property type="term" value="F:metal ion binding"/>
    <property type="evidence" value="ECO:0007669"/>
    <property type="project" value="UniProtKB-KW"/>
</dbReference>
<dbReference type="GO" id="GO:0016121">
    <property type="term" value="P:carotene catabolic process"/>
    <property type="evidence" value="ECO:0007669"/>
    <property type="project" value="TreeGrafter"/>
</dbReference>